<dbReference type="GO" id="GO:0009279">
    <property type="term" value="C:cell outer membrane"/>
    <property type="evidence" value="ECO:0007669"/>
    <property type="project" value="UniProtKB-SubCell"/>
</dbReference>
<evidence type="ECO:0000256" key="10">
    <source>
        <dbReference type="SAM" id="Phobius"/>
    </source>
</evidence>
<evidence type="ECO:0000256" key="5">
    <source>
        <dbReference type="ARBA" id="ARBA00023077"/>
    </source>
</evidence>
<evidence type="ECO:0000256" key="4">
    <source>
        <dbReference type="ARBA" id="ARBA00022692"/>
    </source>
</evidence>
<dbReference type="Pfam" id="PF13715">
    <property type="entry name" value="CarbopepD_reg_2"/>
    <property type="match status" value="1"/>
</dbReference>
<keyword evidence="7 8" id="KW-0998">Cell outer membrane</keyword>
<dbReference type="AlphaFoldDB" id="A0A5M6D4T7"/>
<gene>
    <name evidence="13" type="ORF">F0145_20940</name>
</gene>
<sequence>MHYVLQKVPTSATQNHRFLRLKLIVVTALFLFLGLAWSTVQAQSRQVSGKVTEAGGGALPGVTVQIKGTTNGTASDAEGNFTLAVPDNNAVLVISYVGYVAKEVTVGNQTTINVVLSPDAKALEEVVVVGYGTQRAEAVTGSVASISGDVLREVPAGNITQALQGRLPGVEFSQTSSQPGASMQIRIRGTRSLTASNDPLVVLDGIPYPGSISDINPNDIQSIDILKDASATAIYGSRGANGVVLVTTKSGKIGQKPQISYNSFYGVKEVFSKFPMMNGQEFAALRKAAGLYNNSLDESDDVNTDWQDLLYRRGATQSHDLGVSGGTEKGRYNFSAGYFNDQGVIPTQQYNRYTMRGSLDQGIGNYIRVGFTTNNNYNKTQGNNVGLYGNLSNSPIANPYNTDGTLKRTIKMPLDESFVLTRDIIEGLSDRWLSETKAFATYNTLFGEVQIPGVEGLKYRANLGLNYRQSQGGGYTARGVNAVNAETPSTGSVSNSVTTDWTIENLLTYDRTFAGKHNVNIVGLYSASQTAFNRSQIAAIDIPSDAFQYYNLGNAAGEITVAPGEQQYTLSGLMSWMGRAMYSYDDRYLLSATVRSDGSSRLAPGYKWHTYPAVSVGWNVARESFMQNVGLVNMLKLRVGYGQTSNQAVNPYATLGLLSTRPYNFGPTNYQTGFYVSQIPNPNLGWEYSQTFNYGLDFAILNNRLSGTVEYYRTKTKDLLLGVNLPPTSGVGSIVQNVGQTQNKGIELSLNGVILENLNGWTWEAGVNLYANRNKVVALASGQDRDESNWWFVGHPVNVIFDFEKLGLWNAEDPHRNILEPTANADETLGSIRVKYTGTFNADGTPTRAIGPADRQIIDVNPRFQGGFNTRVSYKGFDLSAVAAFQNGGIVNSTIYGSGGYLNMLSGRRNNVKVDYWTPENTDAAYPRPGKYLSGDNPKYASTLGYFNHSYLKIRTVSLGYNFNKNDWMQKAGVGNLRLYVTAQNPFVLFSPYHKETGMDPETNSFGNENAAVALSGNLRRILTLGTNSPATRNYLVGLNVTF</sequence>
<dbReference type="InterPro" id="IPR037066">
    <property type="entry name" value="Plug_dom_sf"/>
</dbReference>
<feature type="domain" description="TonB-dependent receptor plug" evidence="12">
    <location>
        <begin position="137"/>
        <end position="243"/>
    </location>
</feature>
<dbReference type="SUPFAM" id="SSF49464">
    <property type="entry name" value="Carboxypeptidase regulatory domain-like"/>
    <property type="match status" value="1"/>
</dbReference>
<name>A0A5M6D4T7_9BACT</name>
<comment type="caution">
    <text evidence="13">The sequence shown here is derived from an EMBL/GenBank/DDBJ whole genome shotgun (WGS) entry which is preliminary data.</text>
</comment>
<evidence type="ECO:0000259" key="12">
    <source>
        <dbReference type="Pfam" id="PF07715"/>
    </source>
</evidence>
<dbReference type="NCBIfam" id="TIGR04057">
    <property type="entry name" value="SusC_RagA_signa"/>
    <property type="match status" value="1"/>
</dbReference>
<reference evidence="13 14" key="1">
    <citation type="submission" date="2019-09" db="EMBL/GenBank/DDBJ databases">
        <title>Genome sequence and assembly of Adhaeribacter sp.</title>
        <authorList>
            <person name="Chhetri G."/>
        </authorList>
    </citation>
    <scope>NUCLEOTIDE SEQUENCE [LARGE SCALE GENOMIC DNA]</scope>
    <source>
        <strain evidence="13 14">DK36</strain>
    </source>
</reference>
<keyword evidence="3 8" id="KW-1134">Transmembrane beta strand</keyword>
<keyword evidence="10" id="KW-1133">Transmembrane helix</keyword>
<dbReference type="InterPro" id="IPR000531">
    <property type="entry name" value="Beta-barrel_TonB"/>
</dbReference>
<dbReference type="InterPro" id="IPR012910">
    <property type="entry name" value="Plug_dom"/>
</dbReference>
<organism evidence="13 14">
    <name type="scientific">Adhaeribacter rhizoryzae</name>
    <dbReference type="NCBI Taxonomy" id="2607907"/>
    <lineage>
        <taxon>Bacteria</taxon>
        <taxon>Pseudomonadati</taxon>
        <taxon>Bacteroidota</taxon>
        <taxon>Cytophagia</taxon>
        <taxon>Cytophagales</taxon>
        <taxon>Hymenobacteraceae</taxon>
        <taxon>Adhaeribacter</taxon>
    </lineage>
</organism>
<feature type="domain" description="TonB-dependent receptor-like beta-barrel" evidence="11">
    <location>
        <begin position="459"/>
        <end position="979"/>
    </location>
</feature>
<evidence type="ECO:0000256" key="8">
    <source>
        <dbReference type="PROSITE-ProRule" id="PRU01360"/>
    </source>
</evidence>
<evidence type="ECO:0000256" key="9">
    <source>
        <dbReference type="RuleBase" id="RU003357"/>
    </source>
</evidence>
<evidence type="ECO:0000256" key="3">
    <source>
        <dbReference type="ARBA" id="ARBA00022452"/>
    </source>
</evidence>
<keyword evidence="14" id="KW-1185">Reference proteome</keyword>
<dbReference type="InterPro" id="IPR008969">
    <property type="entry name" value="CarboxyPept-like_regulatory"/>
</dbReference>
<dbReference type="PROSITE" id="PS52016">
    <property type="entry name" value="TONB_DEPENDENT_REC_3"/>
    <property type="match status" value="1"/>
</dbReference>
<feature type="transmembrane region" description="Helical" evidence="10">
    <location>
        <begin position="21"/>
        <end position="40"/>
    </location>
</feature>
<dbReference type="NCBIfam" id="TIGR04056">
    <property type="entry name" value="OMP_RagA_SusC"/>
    <property type="match status" value="1"/>
</dbReference>
<comment type="similarity">
    <text evidence="8 9">Belongs to the TonB-dependent receptor family.</text>
</comment>
<dbReference type="Gene3D" id="2.60.40.1120">
    <property type="entry name" value="Carboxypeptidase-like, regulatory domain"/>
    <property type="match status" value="1"/>
</dbReference>
<keyword evidence="2 8" id="KW-0813">Transport</keyword>
<dbReference type="InterPro" id="IPR023997">
    <property type="entry name" value="TonB-dep_OMP_SusC/RagA_CS"/>
</dbReference>
<proteinExistence type="inferred from homology"/>
<dbReference type="SUPFAM" id="SSF56935">
    <property type="entry name" value="Porins"/>
    <property type="match status" value="1"/>
</dbReference>
<keyword evidence="5 9" id="KW-0798">TonB box</keyword>
<evidence type="ECO:0000313" key="13">
    <source>
        <dbReference type="EMBL" id="KAA5541312.1"/>
    </source>
</evidence>
<keyword evidence="13" id="KW-0675">Receptor</keyword>
<dbReference type="Pfam" id="PF00593">
    <property type="entry name" value="TonB_dep_Rec_b-barrel"/>
    <property type="match status" value="1"/>
</dbReference>
<protein>
    <submittedName>
        <fullName evidence="13">TonB-dependent receptor</fullName>
    </submittedName>
</protein>
<dbReference type="Proteomes" id="UP000323426">
    <property type="component" value="Unassembled WGS sequence"/>
</dbReference>
<keyword evidence="4 8" id="KW-0812">Transmembrane</keyword>
<evidence type="ECO:0000256" key="2">
    <source>
        <dbReference type="ARBA" id="ARBA00022448"/>
    </source>
</evidence>
<evidence type="ECO:0000256" key="6">
    <source>
        <dbReference type="ARBA" id="ARBA00023136"/>
    </source>
</evidence>
<dbReference type="Gene3D" id="2.40.170.20">
    <property type="entry name" value="TonB-dependent receptor, beta-barrel domain"/>
    <property type="match status" value="1"/>
</dbReference>
<dbReference type="InterPro" id="IPR039426">
    <property type="entry name" value="TonB-dep_rcpt-like"/>
</dbReference>
<evidence type="ECO:0000256" key="1">
    <source>
        <dbReference type="ARBA" id="ARBA00004571"/>
    </source>
</evidence>
<dbReference type="Gene3D" id="2.170.130.10">
    <property type="entry name" value="TonB-dependent receptor, plug domain"/>
    <property type="match status" value="1"/>
</dbReference>
<dbReference type="InterPro" id="IPR023996">
    <property type="entry name" value="TonB-dep_OMP_SusC/RagA"/>
</dbReference>
<dbReference type="Pfam" id="PF07715">
    <property type="entry name" value="Plug"/>
    <property type="match status" value="1"/>
</dbReference>
<dbReference type="EMBL" id="VWSF01000022">
    <property type="protein sequence ID" value="KAA5541312.1"/>
    <property type="molecule type" value="Genomic_DNA"/>
</dbReference>
<evidence type="ECO:0000256" key="7">
    <source>
        <dbReference type="ARBA" id="ARBA00023237"/>
    </source>
</evidence>
<dbReference type="InterPro" id="IPR036942">
    <property type="entry name" value="Beta-barrel_TonB_sf"/>
</dbReference>
<keyword evidence="6 8" id="KW-0472">Membrane</keyword>
<accession>A0A5M6D4T7</accession>
<comment type="subcellular location">
    <subcellularLocation>
        <location evidence="1 8">Cell outer membrane</location>
        <topology evidence="1 8">Multi-pass membrane protein</topology>
    </subcellularLocation>
</comment>
<evidence type="ECO:0000313" key="14">
    <source>
        <dbReference type="Proteomes" id="UP000323426"/>
    </source>
</evidence>
<dbReference type="FunFam" id="2.170.130.10:FF:000008">
    <property type="entry name" value="SusC/RagA family TonB-linked outer membrane protein"/>
    <property type="match status" value="1"/>
</dbReference>
<evidence type="ECO:0000259" key="11">
    <source>
        <dbReference type="Pfam" id="PF00593"/>
    </source>
</evidence>